<keyword evidence="4" id="KW-1185">Reference proteome</keyword>
<reference evidence="3 4" key="2">
    <citation type="journal article" date="2020" name="Int. J. Syst. Evol. Microbiol.">
        <title>Sulfuracidifex tepidarius gen. nov., sp. nov. and transfer of Sulfolobus metallicus Huber and Stetter 1992 to the genus Sulfuracidifex as Sulfuracidifex metallicus comb. nov.</title>
        <authorList>
            <person name="Itoh T."/>
            <person name="Miura T."/>
            <person name="Sakai H.D."/>
            <person name="Kato S."/>
            <person name="Ohkuma M."/>
            <person name="Takashina T."/>
        </authorList>
    </citation>
    <scope>NUCLEOTIDE SEQUENCE</scope>
    <source>
        <strain evidence="2 4">IC-006</strain>
        <strain evidence="3">IC-007</strain>
    </source>
</reference>
<dbReference type="EMBL" id="AP018930">
    <property type="protein sequence ID" value="BBG27697.1"/>
    <property type="molecule type" value="Genomic_DNA"/>
</dbReference>
<dbReference type="STRING" id="1294262.GCA_001316085_02209"/>
<dbReference type="KEGG" id="step:IC006_2246"/>
<accession>A0A510DXF8</accession>
<evidence type="ECO:0000313" key="2">
    <source>
        <dbReference type="EMBL" id="BBG24912.1"/>
    </source>
</evidence>
<organism evidence="3 5">
    <name type="scientific">Sulfuracidifex tepidarius</name>
    <dbReference type="NCBI Taxonomy" id="1294262"/>
    <lineage>
        <taxon>Archaea</taxon>
        <taxon>Thermoproteota</taxon>
        <taxon>Thermoprotei</taxon>
        <taxon>Sulfolobales</taxon>
        <taxon>Sulfolobaceae</taxon>
        <taxon>Sulfuracidifex</taxon>
    </lineage>
</organism>
<evidence type="ECO:0000313" key="4">
    <source>
        <dbReference type="Proteomes" id="UP000322983"/>
    </source>
</evidence>
<gene>
    <name evidence="2" type="ORF">IC006_2246</name>
    <name evidence="3" type="ORF">IC007_2251</name>
</gene>
<proteinExistence type="predicted"/>
<evidence type="ECO:0000256" key="1">
    <source>
        <dbReference type="SAM" id="MobiDB-lite"/>
    </source>
</evidence>
<dbReference type="EMBL" id="AP018929">
    <property type="protein sequence ID" value="BBG24912.1"/>
    <property type="molecule type" value="Genomic_DNA"/>
</dbReference>
<dbReference type="Proteomes" id="UP000325030">
    <property type="component" value="Chromosome"/>
</dbReference>
<dbReference type="AlphaFoldDB" id="A0A510E5I1"/>
<feature type="compositionally biased region" description="Basic and acidic residues" evidence="1">
    <location>
        <begin position="1"/>
        <end position="22"/>
    </location>
</feature>
<sequence length="30" mass="3496">MKEIRIRVKMAGKKEKGQKKDQPAQGQKKQ</sequence>
<protein>
    <submittedName>
        <fullName evidence="3">Uncharacterized protein</fullName>
    </submittedName>
</protein>
<name>A0A510E5I1_9CREN</name>
<feature type="region of interest" description="Disordered" evidence="1">
    <location>
        <begin position="1"/>
        <end position="30"/>
    </location>
</feature>
<evidence type="ECO:0000313" key="5">
    <source>
        <dbReference type="Proteomes" id="UP000325030"/>
    </source>
</evidence>
<evidence type="ECO:0000313" key="3">
    <source>
        <dbReference type="EMBL" id="BBG27697.1"/>
    </source>
</evidence>
<dbReference type="Proteomes" id="UP000322983">
    <property type="component" value="Chromosome"/>
</dbReference>
<reference evidence="5" key="1">
    <citation type="submission" date="2018-09" db="EMBL/GenBank/DDBJ databases">
        <title>Complete Genome Sequencing of Sulfolobus sp. JCM 16834.</title>
        <authorList>
            <person name="Kato S."/>
            <person name="Itoh T."/>
            <person name="Ohkuma M."/>
        </authorList>
    </citation>
    <scope>NUCLEOTIDE SEQUENCE [LARGE SCALE GENOMIC DNA]</scope>
    <source>
        <strain evidence="5">IC-007</strain>
    </source>
</reference>
<accession>A0A510E5I1</accession>